<dbReference type="AlphaFoldDB" id="A0A4P8WKD4"/>
<dbReference type="OrthoDB" id="203696at2157"/>
<proteinExistence type="predicted"/>
<reference evidence="3" key="1">
    <citation type="submission" date="2019-05" db="EMBL/GenBank/DDBJ databases">
        <title>Genome sequence and methylation pattern of the halophilic Archaeon Natrinema versiforme BOL5-4.</title>
        <authorList>
            <person name="DasSarma P."/>
            <person name="Anton B.P."/>
            <person name="DasSarma S.L."/>
            <person name="Martinez F.L."/>
            <person name="Guzman D."/>
            <person name="Roberts R.J."/>
            <person name="DasSarma S."/>
        </authorList>
    </citation>
    <scope>NUCLEOTIDE SEQUENCE [LARGE SCALE GENOMIC DNA]</scope>
    <source>
        <strain evidence="3">BOL5-4</strain>
    </source>
</reference>
<dbReference type="RefSeq" id="WP_138246438.1">
    <property type="nucleotide sequence ID" value="NZ_CP040330.1"/>
</dbReference>
<keyword evidence="1" id="KW-0812">Transmembrane</keyword>
<name>A0A4P8WKD4_9EURY</name>
<evidence type="ECO:0000256" key="1">
    <source>
        <dbReference type="SAM" id="Phobius"/>
    </source>
</evidence>
<sequence length="144" mass="15152">MSGSGRQQSESTAEGQLSPTLIGLVAGALDVPVFAYVGLELFGDLAFGAVVGFVVGLGMYLSVPAFMADDDDEHSEPALTSVEAGKRLRQFHRTAAGLALPPAGILLLSWRLVSEDLRLGILITLVITAAIYAPLAVLLPRRYA</sequence>
<accession>A0A4P8WKD4</accession>
<evidence type="ECO:0000313" key="2">
    <source>
        <dbReference type="EMBL" id="QCS43988.1"/>
    </source>
</evidence>
<feature type="transmembrane region" description="Helical" evidence="1">
    <location>
        <begin position="45"/>
        <end position="63"/>
    </location>
</feature>
<feature type="transmembrane region" description="Helical" evidence="1">
    <location>
        <begin position="119"/>
        <end position="139"/>
    </location>
</feature>
<dbReference type="EMBL" id="CP040330">
    <property type="protein sequence ID" value="QCS43988.1"/>
    <property type="molecule type" value="Genomic_DNA"/>
</dbReference>
<dbReference type="Proteomes" id="UP000302218">
    <property type="component" value="Chromosome"/>
</dbReference>
<dbReference type="KEGG" id="nvr:FEJ81_17175"/>
<keyword evidence="1" id="KW-1133">Transmembrane helix</keyword>
<organism evidence="2 3">
    <name type="scientific">Natrinema versiforme</name>
    <dbReference type="NCBI Taxonomy" id="88724"/>
    <lineage>
        <taxon>Archaea</taxon>
        <taxon>Methanobacteriati</taxon>
        <taxon>Methanobacteriota</taxon>
        <taxon>Stenosarchaea group</taxon>
        <taxon>Halobacteria</taxon>
        <taxon>Halobacteriales</taxon>
        <taxon>Natrialbaceae</taxon>
        <taxon>Natrinema</taxon>
    </lineage>
</organism>
<gene>
    <name evidence="2" type="ORF">FEJ81_17175</name>
</gene>
<keyword evidence="1" id="KW-0472">Membrane</keyword>
<feature type="transmembrane region" description="Helical" evidence="1">
    <location>
        <begin position="21"/>
        <end position="39"/>
    </location>
</feature>
<protein>
    <submittedName>
        <fullName evidence="2">Uncharacterized protein</fullName>
    </submittedName>
</protein>
<dbReference type="GeneID" id="40267042"/>
<evidence type="ECO:0000313" key="3">
    <source>
        <dbReference type="Proteomes" id="UP000302218"/>
    </source>
</evidence>